<dbReference type="GO" id="GO:0004527">
    <property type="term" value="F:exonuclease activity"/>
    <property type="evidence" value="ECO:0007669"/>
    <property type="project" value="UniProtKB-KW"/>
</dbReference>
<evidence type="ECO:0000256" key="9">
    <source>
        <dbReference type="SAM" id="MobiDB-lite"/>
    </source>
</evidence>
<dbReference type="InterPro" id="IPR012337">
    <property type="entry name" value="RNaseH-like_sf"/>
</dbReference>
<gene>
    <name evidence="11" type="ORF">AT9943_LOCUS18406</name>
</gene>
<feature type="compositionally biased region" description="Basic residues" evidence="9">
    <location>
        <begin position="660"/>
        <end position="681"/>
    </location>
</feature>
<dbReference type="AlphaFoldDB" id="A0A7G2FAJ9"/>
<comment type="function">
    <text evidence="7">3'-5' exonuclease degrading single-stranded small RNAs.</text>
</comment>
<sequence>MQKQNNRRVFFYPVTFSPRFHSNSASHFSITLATFRRDIYRPITGKERLFGQTSLGRPLQLKFEISSEFLAASDVETCLRHVSLVLADVEPRIREILVLYGIQLIGESRGRAFELKAEAEDVEYHLMEESKGWTTCIPAKSITPVNECTICLEELCHDEESIETHDCCHVFHKLCLWRWIRTKSSCPLCRHPIYSRPKASEPPPSEASVLLSESVMEDVLATAEGVVLVKLVKVAQKLGLKGENGTWKEFLDFYDKQLGSSSLSDPSKRRKDDLVAFLTTLKKKEDLQLLAKSLKLDNDVFEKFKKKSLDETAEQRLVRMTLTHDEYPLDYLFPSNAEDWVRTGLGKKKMEPTKIEMIAIDCEMVLCEDGSEAVVRVAAVDRDLKVILDEFVKPNQPVVDYRTFITGLTAQDLEKATISVVDIQEKLLMFISEDTILVGQSLNHDLKVLKVDHARVIDTSLVFKYNYDGTRRPLRLKRPSLNYLCKCILGYEVQKEGVPHNCVHDAEAAMKLVLAILDNGAETSVPLSKEMLEAEKSKLYLHRIPCNVPYEELNGVVSRDIPHEVKPSKKQDRHYYSAIVVFKSPEEANQAFENIAGDFGKDSRGLSQKQIFLEPSSSEPRLYVLVRKMVEDDLVGEVIAEENNASSKKRKRENHSKGARDRRRCKPLSRRKQRSNVKRRR</sequence>
<dbReference type="Gene3D" id="3.30.40.10">
    <property type="entry name" value="Zinc/RING finger domain, C3HC4 (zinc finger)"/>
    <property type="match status" value="1"/>
</dbReference>
<keyword evidence="8" id="KW-0862">Zinc</keyword>
<evidence type="ECO:0000256" key="6">
    <source>
        <dbReference type="ARBA" id="ARBA00023242"/>
    </source>
</evidence>
<evidence type="ECO:0000256" key="1">
    <source>
        <dbReference type="ARBA" id="ARBA00004123"/>
    </source>
</evidence>
<name>A0A7G2FAJ9_ARATH</name>
<dbReference type="InterPro" id="IPR047021">
    <property type="entry name" value="REXO1/3/4-like"/>
</dbReference>
<dbReference type="Pfam" id="PF00929">
    <property type="entry name" value="RNase_T"/>
    <property type="match status" value="1"/>
</dbReference>
<dbReference type="PANTHER" id="PTHR12801">
    <property type="entry name" value="RNA EXONUCLEASE REXO1 / RECO3 FAMILY MEMBER-RELATED"/>
    <property type="match status" value="1"/>
</dbReference>
<dbReference type="GO" id="GO:0003676">
    <property type="term" value="F:nucleic acid binding"/>
    <property type="evidence" value="ECO:0007669"/>
    <property type="project" value="InterPro"/>
</dbReference>
<organism evidence="11 12">
    <name type="scientific">Arabidopsis thaliana</name>
    <name type="common">Mouse-ear cress</name>
    <dbReference type="NCBI Taxonomy" id="3702"/>
    <lineage>
        <taxon>Eukaryota</taxon>
        <taxon>Viridiplantae</taxon>
        <taxon>Streptophyta</taxon>
        <taxon>Embryophyta</taxon>
        <taxon>Tracheophyta</taxon>
        <taxon>Spermatophyta</taxon>
        <taxon>Magnoliopsida</taxon>
        <taxon>eudicotyledons</taxon>
        <taxon>Gunneridae</taxon>
        <taxon>Pentapetalae</taxon>
        <taxon>rosids</taxon>
        <taxon>malvids</taxon>
        <taxon>Brassicales</taxon>
        <taxon>Brassicaceae</taxon>
        <taxon>Camelineae</taxon>
        <taxon>Arabidopsis</taxon>
    </lineage>
</organism>
<dbReference type="InterPro" id="IPR001841">
    <property type="entry name" value="Znf_RING"/>
</dbReference>
<keyword evidence="4" id="KW-0378">Hydrolase</keyword>
<feature type="region of interest" description="Disordered" evidence="9">
    <location>
        <begin position="641"/>
        <end position="681"/>
    </location>
</feature>
<keyword evidence="8" id="KW-0863">Zinc-finger</keyword>
<dbReference type="SUPFAM" id="SSF53098">
    <property type="entry name" value="Ribonuclease H-like"/>
    <property type="match status" value="1"/>
</dbReference>
<keyword evidence="8" id="KW-0479">Metal-binding</keyword>
<evidence type="ECO:0000256" key="8">
    <source>
        <dbReference type="PROSITE-ProRule" id="PRU00175"/>
    </source>
</evidence>
<dbReference type="SMART" id="SM00184">
    <property type="entry name" value="RING"/>
    <property type="match status" value="1"/>
</dbReference>
<dbReference type="SMART" id="SM00479">
    <property type="entry name" value="EXOIII"/>
    <property type="match status" value="1"/>
</dbReference>
<protein>
    <submittedName>
        <fullName evidence="11">(thale cress) hypothetical protein</fullName>
    </submittedName>
</protein>
<comment type="similarity">
    <text evidence="2">Belongs to the REXO1/REXO3 family.</text>
</comment>
<dbReference type="PROSITE" id="PS50089">
    <property type="entry name" value="ZF_RING_2"/>
    <property type="match status" value="1"/>
</dbReference>
<evidence type="ECO:0000256" key="2">
    <source>
        <dbReference type="ARBA" id="ARBA00006357"/>
    </source>
</evidence>
<dbReference type="InterPro" id="IPR013520">
    <property type="entry name" value="Ribonucl_H"/>
</dbReference>
<dbReference type="GO" id="GO:0008270">
    <property type="term" value="F:zinc ion binding"/>
    <property type="evidence" value="ECO:0007669"/>
    <property type="project" value="UniProtKB-KW"/>
</dbReference>
<proteinExistence type="inferred from homology"/>
<comment type="subcellular location">
    <subcellularLocation>
        <location evidence="1">Nucleus</location>
    </subcellularLocation>
</comment>
<dbReference type="GO" id="GO:0005634">
    <property type="term" value="C:nucleus"/>
    <property type="evidence" value="ECO:0007669"/>
    <property type="project" value="UniProtKB-SubCell"/>
</dbReference>
<dbReference type="EMBL" id="LR881470">
    <property type="protein sequence ID" value="CAD5330899.1"/>
    <property type="molecule type" value="Genomic_DNA"/>
</dbReference>
<dbReference type="InterPro" id="IPR034922">
    <property type="entry name" value="REX1-like_exo"/>
</dbReference>
<evidence type="ECO:0000256" key="4">
    <source>
        <dbReference type="ARBA" id="ARBA00022801"/>
    </source>
</evidence>
<accession>A0A7G2FAJ9</accession>
<reference evidence="11 12" key="1">
    <citation type="submission" date="2020-09" db="EMBL/GenBank/DDBJ databases">
        <authorList>
            <person name="Ashkenazy H."/>
        </authorList>
    </citation>
    <scope>NUCLEOTIDE SEQUENCE [LARGE SCALE GENOMIC DNA]</scope>
    <source>
        <strain evidence="12">cv. Cdm-0</strain>
    </source>
</reference>
<evidence type="ECO:0000256" key="3">
    <source>
        <dbReference type="ARBA" id="ARBA00022722"/>
    </source>
</evidence>
<evidence type="ECO:0000313" key="11">
    <source>
        <dbReference type="EMBL" id="CAD5330899.1"/>
    </source>
</evidence>
<dbReference type="SUPFAM" id="SSF57850">
    <property type="entry name" value="RING/U-box"/>
    <property type="match status" value="1"/>
</dbReference>
<dbReference type="PANTHER" id="PTHR12801:SF115">
    <property type="entry name" value="FI18136P1-RELATED"/>
    <property type="match status" value="1"/>
</dbReference>
<dbReference type="InterPro" id="IPR013083">
    <property type="entry name" value="Znf_RING/FYVE/PHD"/>
</dbReference>
<feature type="domain" description="RING-type" evidence="10">
    <location>
        <begin position="148"/>
        <end position="190"/>
    </location>
</feature>
<dbReference type="Proteomes" id="UP000516314">
    <property type="component" value="Chromosome 5"/>
</dbReference>
<evidence type="ECO:0000256" key="7">
    <source>
        <dbReference type="ARBA" id="ARBA00053817"/>
    </source>
</evidence>
<keyword evidence="6" id="KW-0539">Nucleus</keyword>
<keyword evidence="5" id="KW-0269">Exonuclease</keyword>
<dbReference type="Gene3D" id="3.30.420.10">
    <property type="entry name" value="Ribonuclease H-like superfamily/Ribonuclease H"/>
    <property type="match status" value="1"/>
</dbReference>
<evidence type="ECO:0000256" key="5">
    <source>
        <dbReference type="ARBA" id="ARBA00022839"/>
    </source>
</evidence>
<dbReference type="Pfam" id="PF13639">
    <property type="entry name" value="zf-RING_2"/>
    <property type="match status" value="1"/>
</dbReference>
<dbReference type="FunFam" id="3.30.420.10:FF:000080">
    <property type="entry name" value="Small RNA degrading nuclease 3"/>
    <property type="match status" value="1"/>
</dbReference>
<evidence type="ECO:0000313" key="12">
    <source>
        <dbReference type="Proteomes" id="UP000516314"/>
    </source>
</evidence>
<dbReference type="InterPro" id="IPR036397">
    <property type="entry name" value="RNaseH_sf"/>
</dbReference>
<dbReference type="CDD" id="cd06145">
    <property type="entry name" value="REX1_like"/>
    <property type="match status" value="1"/>
</dbReference>
<evidence type="ECO:0000259" key="10">
    <source>
        <dbReference type="PROSITE" id="PS50089"/>
    </source>
</evidence>
<keyword evidence="3" id="KW-0540">Nuclease</keyword>